<keyword evidence="13" id="KW-1185">Reference proteome</keyword>
<dbReference type="PANTHER" id="PTHR13355">
    <property type="entry name" value="GLUCOSAMINE 6-PHOSPHATE N-ACETYLTRANSFERASE"/>
    <property type="match status" value="1"/>
</dbReference>
<keyword evidence="7" id="KW-0472">Membrane</keyword>
<dbReference type="GO" id="GO:0006044">
    <property type="term" value="P:N-acetylglucosamine metabolic process"/>
    <property type="evidence" value="ECO:0007669"/>
    <property type="project" value="UniProtKB-ARBA"/>
</dbReference>
<dbReference type="GO" id="GO:0006048">
    <property type="term" value="P:UDP-N-acetylglucosamine biosynthetic process"/>
    <property type="evidence" value="ECO:0007669"/>
    <property type="project" value="UniProtKB-UniRule"/>
</dbReference>
<evidence type="ECO:0000313" key="13">
    <source>
        <dbReference type="Proteomes" id="UP001140206"/>
    </source>
</evidence>
<comment type="similarity">
    <text evidence="3 10">Belongs to the acetyltransferase family. GNA1 subfamily.</text>
</comment>
<dbReference type="CDD" id="cd04301">
    <property type="entry name" value="NAT_SF"/>
    <property type="match status" value="1"/>
</dbReference>
<evidence type="ECO:0000256" key="9">
    <source>
        <dbReference type="ARBA" id="ARBA00048964"/>
    </source>
</evidence>
<feature type="domain" description="N-acetyltransferase" evidence="11">
    <location>
        <begin position="166"/>
        <end position="309"/>
    </location>
</feature>
<evidence type="ECO:0000256" key="8">
    <source>
        <dbReference type="ARBA" id="ARBA00023315"/>
    </source>
</evidence>
<dbReference type="Gene3D" id="3.40.630.30">
    <property type="match status" value="1"/>
</dbReference>
<dbReference type="EC" id="2.3.1.4" evidence="10"/>
<dbReference type="FunFam" id="3.40.630.30:FF:000048">
    <property type="entry name" value="Glucosamine 6-phosphate N-acetyltransferase"/>
    <property type="match status" value="1"/>
</dbReference>
<gene>
    <name evidence="12" type="ORF">LUZ62_045545</name>
</gene>
<dbReference type="EMBL" id="JAMFTS010000002">
    <property type="protein sequence ID" value="KAJ4794299.1"/>
    <property type="molecule type" value="Genomic_DNA"/>
</dbReference>
<evidence type="ECO:0000256" key="1">
    <source>
        <dbReference type="ARBA" id="ARBA00004406"/>
    </source>
</evidence>
<dbReference type="PROSITE" id="PS51186">
    <property type="entry name" value="GNAT"/>
    <property type="match status" value="1"/>
</dbReference>
<evidence type="ECO:0000256" key="10">
    <source>
        <dbReference type="RuleBase" id="RU365086"/>
    </source>
</evidence>
<organism evidence="12 13">
    <name type="scientific">Rhynchospora pubera</name>
    <dbReference type="NCBI Taxonomy" id="906938"/>
    <lineage>
        <taxon>Eukaryota</taxon>
        <taxon>Viridiplantae</taxon>
        <taxon>Streptophyta</taxon>
        <taxon>Embryophyta</taxon>
        <taxon>Tracheophyta</taxon>
        <taxon>Spermatophyta</taxon>
        <taxon>Magnoliopsida</taxon>
        <taxon>Liliopsida</taxon>
        <taxon>Poales</taxon>
        <taxon>Cyperaceae</taxon>
        <taxon>Cyperoideae</taxon>
        <taxon>Rhynchosporeae</taxon>
        <taxon>Rhynchospora</taxon>
    </lineage>
</organism>
<sequence>MFEYGYGSNITRIFRIRIRKIRSVFIPALVVECRPQDLRKHERGEEHFCLLKPSHVTPLSLPPSLPDLAILRSWWLHFISFKKRTRCFTARRRRRRPVFIMGSEALLTNAIPKPQNIENVAADSSQISENGQPIQNCIMHQLIDQGNIQNGHHIENGSLHENADGFSVRRLQLSDHKKGFVELLGQLSPTRPLSQEEFQERFAELVSMGPNHHICVIEDPVSCRVVATGSIFIERKFIRGCSKVGHIEDVVVDKGARGLRLGHRVVKHLVDHAKATGCYKVVLYCKPELREFYQKCGFMEKNVQMAFYF</sequence>
<accession>A0AAV8FLB2</accession>
<keyword evidence="8 10" id="KW-0012">Acyltransferase</keyword>
<dbReference type="GO" id="GO:0004343">
    <property type="term" value="F:glucosamine 6-phosphate N-acetyltransferase activity"/>
    <property type="evidence" value="ECO:0007669"/>
    <property type="project" value="UniProtKB-UniRule"/>
</dbReference>
<name>A0AAV8FLB2_9POAL</name>
<comment type="pathway">
    <text evidence="2 10">Nucleotide-sugar biosynthesis; UDP-N-acetyl-alpha-D-glucosamine biosynthesis; N-acetyl-alpha-D-glucosamine 1-phosphate from alpha-D-glucosamine 6-phosphate (route I): step 1/2.</text>
</comment>
<comment type="subcellular location">
    <subcellularLocation>
        <location evidence="1">Endoplasmic reticulum membrane</location>
        <topology evidence="1">Peripheral membrane protein</topology>
    </subcellularLocation>
</comment>
<evidence type="ECO:0000256" key="5">
    <source>
        <dbReference type="ARBA" id="ARBA00022679"/>
    </source>
</evidence>
<evidence type="ECO:0000256" key="4">
    <source>
        <dbReference type="ARBA" id="ARBA00011738"/>
    </source>
</evidence>
<comment type="subunit">
    <text evidence="4 10">Homodimer.</text>
</comment>
<evidence type="ECO:0000256" key="3">
    <source>
        <dbReference type="ARBA" id="ARBA00006048"/>
    </source>
</evidence>
<keyword evidence="5 10" id="KW-0808">Transferase</keyword>
<dbReference type="SUPFAM" id="SSF55729">
    <property type="entry name" value="Acyl-CoA N-acyltransferases (Nat)"/>
    <property type="match status" value="1"/>
</dbReference>
<evidence type="ECO:0000259" key="11">
    <source>
        <dbReference type="PROSITE" id="PS51186"/>
    </source>
</evidence>
<dbReference type="InterPro" id="IPR000182">
    <property type="entry name" value="GNAT_dom"/>
</dbReference>
<dbReference type="Pfam" id="PF00583">
    <property type="entry name" value="Acetyltransf_1"/>
    <property type="match status" value="1"/>
</dbReference>
<reference evidence="12" key="1">
    <citation type="submission" date="2022-08" db="EMBL/GenBank/DDBJ databases">
        <authorList>
            <person name="Marques A."/>
        </authorList>
    </citation>
    <scope>NUCLEOTIDE SEQUENCE</scope>
    <source>
        <strain evidence="12">RhyPub2mFocal</strain>
        <tissue evidence="12">Leaves</tissue>
    </source>
</reference>
<evidence type="ECO:0000313" key="12">
    <source>
        <dbReference type="EMBL" id="KAJ4794299.1"/>
    </source>
</evidence>
<dbReference type="InterPro" id="IPR039143">
    <property type="entry name" value="GNPNAT1-like"/>
</dbReference>
<dbReference type="PANTHER" id="PTHR13355:SF11">
    <property type="entry name" value="GLUCOSAMINE 6-PHOSPHATE N-ACETYLTRANSFERASE"/>
    <property type="match status" value="1"/>
</dbReference>
<proteinExistence type="inferred from homology"/>
<dbReference type="InterPro" id="IPR016181">
    <property type="entry name" value="Acyl_CoA_acyltransferase"/>
</dbReference>
<dbReference type="Proteomes" id="UP001140206">
    <property type="component" value="Chromosome 2"/>
</dbReference>
<dbReference type="AlphaFoldDB" id="A0AAV8FLB2"/>
<comment type="caution">
    <text evidence="12">The sequence shown here is derived from an EMBL/GenBank/DDBJ whole genome shotgun (WGS) entry which is preliminary data.</text>
</comment>
<evidence type="ECO:0000256" key="6">
    <source>
        <dbReference type="ARBA" id="ARBA00022824"/>
    </source>
</evidence>
<keyword evidence="6" id="KW-0256">Endoplasmic reticulum</keyword>
<comment type="catalytic activity">
    <reaction evidence="9 10">
        <text>D-glucosamine 6-phosphate + acetyl-CoA = N-acetyl-D-glucosamine 6-phosphate + CoA + H(+)</text>
        <dbReference type="Rhea" id="RHEA:10292"/>
        <dbReference type="ChEBI" id="CHEBI:15378"/>
        <dbReference type="ChEBI" id="CHEBI:57287"/>
        <dbReference type="ChEBI" id="CHEBI:57288"/>
        <dbReference type="ChEBI" id="CHEBI:57513"/>
        <dbReference type="ChEBI" id="CHEBI:58725"/>
        <dbReference type="EC" id="2.3.1.4"/>
    </reaction>
</comment>
<protein>
    <recommendedName>
        <fullName evidence="10">Glucosamine 6-phosphate N-acetyltransferase</fullName>
        <ecNumber evidence="10">2.3.1.4</ecNumber>
    </recommendedName>
</protein>
<evidence type="ECO:0000256" key="7">
    <source>
        <dbReference type="ARBA" id="ARBA00023136"/>
    </source>
</evidence>
<evidence type="ECO:0000256" key="2">
    <source>
        <dbReference type="ARBA" id="ARBA00004832"/>
    </source>
</evidence>
<dbReference type="GO" id="GO:0005789">
    <property type="term" value="C:endoplasmic reticulum membrane"/>
    <property type="evidence" value="ECO:0007669"/>
    <property type="project" value="UniProtKB-SubCell"/>
</dbReference>